<dbReference type="EMBL" id="PQFF01000554">
    <property type="protein sequence ID" value="RHZ45175.1"/>
    <property type="molecule type" value="Genomic_DNA"/>
</dbReference>
<sequence length="136" mass="15779">MYAEGWIIVDSKIYIVERGFWKAKWKYAKRIVEFYNSNQVTSQKIYSYPGNLIIFRSANEILFGIFGILPYIAPPPNVINQKPLPQTSDVYSDIIIMWIILIGEKSPFLIDGLCLEIDKSTSECYVKLMGKCWHKC</sequence>
<dbReference type="SUPFAM" id="SSF56112">
    <property type="entry name" value="Protein kinase-like (PK-like)"/>
    <property type="match status" value="1"/>
</dbReference>
<organism evidence="1 2">
    <name type="scientific">Diversispora epigaea</name>
    <dbReference type="NCBI Taxonomy" id="1348612"/>
    <lineage>
        <taxon>Eukaryota</taxon>
        <taxon>Fungi</taxon>
        <taxon>Fungi incertae sedis</taxon>
        <taxon>Mucoromycota</taxon>
        <taxon>Glomeromycotina</taxon>
        <taxon>Glomeromycetes</taxon>
        <taxon>Diversisporales</taxon>
        <taxon>Diversisporaceae</taxon>
        <taxon>Diversispora</taxon>
    </lineage>
</organism>
<dbReference type="AlphaFoldDB" id="A0A397G2I4"/>
<dbReference type="Proteomes" id="UP000266861">
    <property type="component" value="Unassembled WGS sequence"/>
</dbReference>
<reference evidence="1 2" key="1">
    <citation type="submission" date="2018-08" db="EMBL/GenBank/DDBJ databases">
        <title>Genome and evolution of the arbuscular mycorrhizal fungus Diversispora epigaea (formerly Glomus versiforme) and its bacterial endosymbionts.</title>
        <authorList>
            <person name="Sun X."/>
            <person name="Fei Z."/>
            <person name="Harrison M."/>
        </authorList>
    </citation>
    <scope>NUCLEOTIDE SEQUENCE [LARGE SCALE GENOMIC DNA]</scope>
    <source>
        <strain evidence="1 2">IT104</strain>
    </source>
</reference>
<dbReference type="InterPro" id="IPR011009">
    <property type="entry name" value="Kinase-like_dom_sf"/>
</dbReference>
<evidence type="ECO:0000313" key="1">
    <source>
        <dbReference type="EMBL" id="RHZ45175.1"/>
    </source>
</evidence>
<keyword evidence="2" id="KW-1185">Reference proteome</keyword>
<dbReference type="OrthoDB" id="4062651at2759"/>
<name>A0A397G2I4_9GLOM</name>
<proteinExistence type="predicted"/>
<protein>
    <submittedName>
        <fullName evidence="1">Uncharacterized protein</fullName>
    </submittedName>
</protein>
<comment type="caution">
    <text evidence="1">The sequence shown here is derived from an EMBL/GenBank/DDBJ whole genome shotgun (WGS) entry which is preliminary data.</text>
</comment>
<accession>A0A397G2I4</accession>
<evidence type="ECO:0000313" key="2">
    <source>
        <dbReference type="Proteomes" id="UP000266861"/>
    </source>
</evidence>
<gene>
    <name evidence="1" type="ORF">Glove_688g25</name>
</gene>